<dbReference type="Proteomes" id="UP000652761">
    <property type="component" value="Unassembled WGS sequence"/>
</dbReference>
<gene>
    <name evidence="1" type="ORF">Taro_051323</name>
</gene>
<sequence>MKNLGSFIGVLTFCVTTWSWRRYCSLTWMSPLFTWTSPRYALPSVTTTSVSALSLFCIGVENVCVRRHSSSSVMWRVELGRCRRSGFESHGMECWRASSQQLFGDGKSPGRRRVAAQSVASGDRSKIYNTYTSR</sequence>
<organism evidence="1 2">
    <name type="scientific">Colocasia esculenta</name>
    <name type="common">Wild taro</name>
    <name type="synonym">Arum esculentum</name>
    <dbReference type="NCBI Taxonomy" id="4460"/>
    <lineage>
        <taxon>Eukaryota</taxon>
        <taxon>Viridiplantae</taxon>
        <taxon>Streptophyta</taxon>
        <taxon>Embryophyta</taxon>
        <taxon>Tracheophyta</taxon>
        <taxon>Spermatophyta</taxon>
        <taxon>Magnoliopsida</taxon>
        <taxon>Liliopsida</taxon>
        <taxon>Araceae</taxon>
        <taxon>Aroideae</taxon>
        <taxon>Colocasieae</taxon>
        <taxon>Colocasia</taxon>
    </lineage>
</organism>
<dbReference type="EMBL" id="NMUH01008124">
    <property type="protein sequence ID" value="MQM18334.1"/>
    <property type="molecule type" value="Genomic_DNA"/>
</dbReference>
<dbReference type="AlphaFoldDB" id="A0A843XFN7"/>
<reference evidence="1" key="1">
    <citation type="submission" date="2017-07" db="EMBL/GenBank/DDBJ databases">
        <title>Taro Niue Genome Assembly and Annotation.</title>
        <authorList>
            <person name="Atibalentja N."/>
            <person name="Keating K."/>
            <person name="Fields C.J."/>
        </authorList>
    </citation>
    <scope>NUCLEOTIDE SEQUENCE</scope>
    <source>
        <strain evidence="1">Niue_2</strain>
        <tissue evidence="1">Leaf</tissue>
    </source>
</reference>
<keyword evidence="2" id="KW-1185">Reference proteome</keyword>
<evidence type="ECO:0000313" key="2">
    <source>
        <dbReference type="Proteomes" id="UP000652761"/>
    </source>
</evidence>
<evidence type="ECO:0000313" key="1">
    <source>
        <dbReference type="EMBL" id="MQM18334.1"/>
    </source>
</evidence>
<comment type="caution">
    <text evidence="1">The sequence shown here is derived from an EMBL/GenBank/DDBJ whole genome shotgun (WGS) entry which is preliminary data.</text>
</comment>
<protein>
    <submittedName>
        <fullName evidence="1">Uncharacterized protein</fullName>
    </submittedName>
</protein>
<proteinExistence type="predicted"/>
<name>A0A843XFN7_COLES</name>
<accession>A0A843XFN7</accession>